<evidence type="ECO:0000256" key="1">
    <source>
        <dbReference type="PROSITE-ProRule" id="PRU00042"/>
    </source>
</evidence>
<dbReference type="InterPro" id="IPR012337">
    <property type="entry name" value="RNaseH-like_sf"/>
</dbReference>
<dbReference type="InterPro" id="IPR002156">
    <property type="entry name" value="RNaseH_domain"/>
</dbReference>
<evidence type="ECO:0000259" key="4">
    <source>
        <dbReference type="PROSITE" id="PS50879"/>
    </source>
</evidence>
<dbReference type="Gene3D" id="3.30.420.10">
    <property type="entry name" value="Ribonuclease H-like superfamily/Ribonuclease H"/>
    <property type="match status" value="1"/>
</dbReference>
<dbReference type="EMBL" id="CAJNDS010002116">
    <property type="protein sequence ID" value="CAE7335807.1"/>
    <property type="molecule type" value="Genomic_DNA"/>
</dbReference>
<dbReference type="Pfam" id="PF03372">
    <property type="entry name" value="Exo_endo_phos"/>
    <property type="match status" value="1"/>
</dbReference>
<dbReference type="GO" id="GO:0008270">
    <property type="term" value="F:zinc ion binding"/>
    <property type="evidence" value="ECO:0007669"/>
    <property type="project" value="UniProtKB-KW"/>
</dbReference>
<evidence type="ECO:0000256" key="2">
    <source>
        <dbReference type="SAM" id="MobiDB-lite"/>
    </source>
</evidence>
<evidence type="ECO:0000259" key="3">
    <source>
        <dbReference type="PROSITE" id="PS50157"/>
    </source>
</evidence>
<sequence>MLQMVLEPAGIAPDWVVTPIDARAAVGVVCTFLTPRLATGFAHAYAAGQACPALPESFHRLVARGQWILRRTDGACARPFVAPVLDDDATLVVDTRCFGGHSSSLSSPPGTIGHSSYSSTSTSSVTDELGRIVPFHTLYREDEHATEMHVVFYAEGMRPWRHSFARTATSPDLARHAAVRMQGATGQNAWRIAFLPRQPAVRDAHLHVMVLPVGDLGDTLPFLLDSRRVFGGKLCNIQLLRTRPGQHNDPHGFANAAEQALLHAGLAEVSFAFHVSAHRPAAVVVPAWEGLPACVLEDSVHIILQFPGLRQAILRDAQTRLGIPTGTATGTFVEVTLAESVELPALLHRLTQKAAQQQCLPPGHSIAVSPCQPEARASNREILFHLVPPQVDKEHCYVWVDLRPSAELSYLRSATLAEPNSVSIRRLNVRSLYLNAHRWDEPRALRHGDLHPTFGLRTSNINLDPADAEELDIDSAFMWDEAISARLRAFGFSPACCLFTVVGPGFAFTASVGRFRPTLLQVTDWLETWLGGNFPSLRVYDAGVQHNGRWVFVATPGFMDPQREYVLVTADTPALAAYLLPHGTTSATVSCLIPSPQLQRSTPVPGSAYHADFWPSCAFAESEFLLLRENRATAIEDAAPSTTGRWRRHRYATSSASASSIAHQPEDPATAAPTTTTTTEACTTRTTTVAIAPPGRIAITVMAEGIMVSRYPAGRDIAHMAEAIMECMIEHIHRERAPHNGVLRMAQTMPHHPSAPWNEALIVWSPLDFNVHVVLDLRAIGGGVRQVMTAPEQDPEHLIAVYTRQAGVFLWVNGIPRRLYTGEYVFMMPNIRRQISDALESRAIHLGFWLNPRRMAIIYNRDRGEIALYVQSRLPATSAQVQEALTLIDTWTDADEVVDTREMAFNTSLFVARDNFERRSRFQLIPIPNFPQAHMLWEINDHNYAEAASLPAPPHLLVQADSAPTHGRALLFRRRSSNGASASANAGTSLAQLSWKRKSAALIQAPCEALSRNAPPARVALCRREFAQMGIGQHDTDDRQHDALAVGPFAGCRAPSAVTTQPAMRMPRLLPPDFALIIDSTYTAVARTMAAPEMAEDTARYTIFDPIHQIRIRLHRADMRLEWLVADILRSTPEQIRSIQLLADTVYGFPEPQLVLTFADSPAEALAVPIDCRAFSLGVCTAYATPRLSWSGLGDALAEVDNAHLGCHGAGAAVHNALRAQRLTLRSARGDMMDPIPDLLPSLQFIFAVWRPPTPPIPDDDSLLADTDMGDPPPAEMGDSAGLTHAPEAPLQATVPPPGSDASAAPCGQPPASKSLQTLLADYELLTSPGAIPLRNDIAKVPGMPRGLRTLGALAPGHPGLCRAFHIFTDGSFDPGPKLHRGGWAFNVFVQQDDPKQPLAFLGYACGSMRPWVSSTLAIDYSSYDAEAVSILAAAVWALSLPGDRQVHFHVDSQSVLGAANGSYQTANPAACNTAACLARQAVQILEAQERDLHWHWVPGHKGIAGNEISDSLSKAVALGVWPDTPLPHALWQAVTHPFFGWLWRASTTKTDCPSLASLEGGRYEMPDQVPPALLSEGQGPEAPKVTTIALQTCTLNVQSLHEQKDALWHLLGKERFGIVGLQETRMQRDYQCKGRAFFEVHAAGKNGNHGTSLLFAQDVPYGWQGDRPLHILPEHISCLHAEPSILVCAVHAPGLHLCCVSAHAPHSGNSPSSIQAWWRRLQGVIPKDAKGRLLLLVDANARLGSVTSTGIDAHAGEEECPAGECLRELADKFQLWIPATCFDRTGRRDPSASEPTWVSPHGTLHRVDYIGVPLAWNTGNVTPWVHGDLLPARQHEDHWAACVSVQFLTHCIAPKKGPGALPRDPSRATEQCRQAVLAAWDTAPPVPWEANVHEHMELLQRTVVQAAQATPPPPLRKKRPFVSEEAAALLHDCKRLRRSLRGFDRLERQLRLRTILHALSRGRARPPVSREGWTLRDLQAIKGVFVRWLHTDRTAVRTTIQADKAAFAAARLRSLQEAGQAGNAKAFYKALAPLRPPGKKILKPFAPLVITRGEDNQLPDPIALTKDKREHFAALEAGEETTLAELFSGAPEQPASDCTFDLRELPTLTQIEHLVRSIQLGKAPGPSSVPGWVWKSNTTKAARALLPLFLKAHVRLTEPIQSKATDLISLFKGKGSARDWCNHRAICLLEEPGKLLRKASRAALLDALQPKELHQGGMPGSLLPSGHHLLRTFFATARAQRSAHAALFFDVTSAYYRVVRECFFKAPDCDEAFLTVLRRLEVPAEYFHEVVCWARGAALLERMSPHGQRVIKTFMSNTHFKMKGDGVYVGTHAGVRPGDTIADVLFAFVQADLVKAIEQAAAREGLLECPVREAASLPLSLLCPTWADDSAILLADRSSERLLQRARCLFQIAHREMMRRAMSPNYKAGKTEAVVHLSGKGKRELARELFVRQQSRLHFTVGQHTFTVGCVPGYSHLGGRVTVKGNAIADLRQKLASAFAAARPLARTVLRNKHLPIAQRRQLLNGLSLSRITHTAATWPRLGVEESALWSAGYSKLVRLLTSDDRWTGAPSLPGPQELCRYTGMPLPDSFLRCEPLHHFARCLTHQQETLLAMLQAERQVSAGTSWLEQLRKDLQWLSAGAELPAIASQNFPEALQAFILECPTRFHRLVRKAASAELRQPPTKASASNPDVVPHTCPLCGDAFASFQALRAHRFAVHHLRSDAAAVVDGTSCPCCLTEFWSRDRVLRHVQHDRPACLEALWSHGMFVNPLTQVHGEPGQTAHYPATRLAGPLLPLTTQSPADAVDAAVQLLAEEPGMSHEELRQALDAFYFSPAVTDCVALLANEPAIDLTGT</sequence>
<evidence type="ECO:0000313" key="6">
    <source>
        <dbReference type="Proteomes" id="UP000604046"/>
    </source>
</evidence>
<evidence type="ECO:0000313" key="5">
    <source>
        <dbReference type="EMBL" id="CAE7335807.1"/>
    </source>
</evidence>
<dbReference type="InterPro" id="IPR036691">
    <property type="entry name" value="Endo/exonu/phosph_ase_sf"/>
</dbReference>
<dbReference type="OrthoDB" id="447743at2759"/>
<dbReference type="InterPro" id="IPR013087">
    <property type="entry name" value="Znf_C2H2_type"/>
</dbReference>
<feature type="region of interest" description="Disordered" evidence="2">
    <location>
        <begin position="1257"/>
        <end position="1313"/>
    </location>
</feature>
<dbReference type="Gene3D" id="3.60.10.10">
    <property type="entry name" value="Endonuclease/exonuclease/phosphatase"/>
    <property type="match status" value="1"/>
</dbReference>
<dbReference type="PANTHER" id="PTHR19446">
    <property type="entry name" value="REVERSE TRANSCRIPTASES"/>
    <property type="match status" value="1"/>
</dbReference>
<dbReference type="InterPro" id="IPR005135">
    <property type="entry name" value="Endo/exonuclease/phosphatase"/>
</dbReference>
<dbReference type="PROSITE" id="PS50157">
    <property type="entry name" value="ZINC_FINGER_C2H2_2"/>
    <property type="match status" value="1"/>
</dbReference>
<comment type="caution">
    <text evidence="5">The sequence shown here is derived from an EMBL/GenBank/DDBJ whole genome shotgun (WGS) entry which is preliminary data.</text>
</comment>
<dbReference type="InterPro" id="IPR036397">
    <property type="entry name" value="RNaseH_sf"/>
</dbReference>
<name>A0A812PHU3_9DINO</name>
<dbReference type="CDD" id="cd09276">
    <property type="entry name" value="Rnase_HI_RT_non_LTR"/>
    <property type="match status" value="1"/>
</dbReference>
<dbReference type="Pfam" id="PF00075">
    <property type="entry name" value="RNase_H"/>
    <property type="match status" value="1"/>
</dbReference>
<keyword evidence="1" id="KW-0479">Metal-binding</keyword>
<protein>
    <recommendedName>
        <fullName evidence="7">RNase H type-1 domain-containing protein</fullName>
    </recommendedName>
</protein>
<keyword evidence="1" id="KW-0863">Zinc-finger</keyword>
<dbReference type="Proteomes" id="UP000604046">
    <property type="component" value="Unassembled WGS sequence"/>
</dbReference>
<organism evidence="5 6">
    <name type="scientific">Symbiodinium natans</name>
    <dbReference type="NCBI Taxonomy" id="878477"/>
    <lineage>
        <taxon>Eukaryota</taxon>
        <taxon>Sar</taxon>
        <taxon>Alveolata</taxon>
        <taxon>Dinophyceae</taxon>
        <taxon>Suessiales</taxon>
        <taxon>Symbiodiniaceae</taxon>
        <taxon>Symbiodinium</taxon>
    </lineage>
</organism>
<dbReference type="GO" id="GO:0004523">
    <property type="term" value="F:RNA-DNA hybrid ribonuclease activity"/>
    <property type="evidence" value="ECO:0007669"/>
    <property type="project" value="InterPro"/>
</dbReference>
<dbReference type="PROSITE" id="PS50879">
    <property type="entry name" value="RNASE_H_1"/>
    <property type="match status" value="1"/>
</dbReference>
<reference evidence="5" key="1">
    <citation type="submission" date="2021-02" db="EMBL/GenBank/DDBJ databases">
        <authorList>
            <person name="Dougan E. K."/>
            <person name="Rhodes N."/>
            <person name="Thang M."/>
            <person name="Chan C."/>
        </authorList>
    </citation>
    <scope>NUCLEOTIDE SEQUENCE</scope>
</reference>
<feature type="domain" description="RNase H type-1" evidence="4">
    <location>
        <begin position="1361"/>
        <end position="1519"/>
    </location>
</feature>
<accession>A0A812PHU3</accession>
<evidence type="ECO:0008006" key="7">
    <source>
        <dbReference type="Google" id="ProtNLM"/>
    </source>
</evidence>
<proteinExistence type="predicted"/>
<feature type="region of interest" description="Disordered" evidence="2">
    <location>
        <begin position="655"/>
        <end position="679"/>
    </location>
</feature>
<gene>
    <name evidence="5" type="ORF">SNAT2548_LOCUS17564</name>
</gene>
<dbReference type="SMART" id="SM00355">
    <property type="entry name" value="ZnF_C2H2"/>
    <property type="match status" value="2"/>
</dbReference>
<dbReference type="SUPFAM" id="SSF53098">
    <property type="entry name" value="Ribonuclease H-like"/>
    <property type="match status" value="1"/>
</dbReference>
<feature type="domain" description="C2H2-type" evidence="3">
    <location>
        <begin position="2697"/>
        <end position="2720"/>
    </location>
</feature>
<dbReference type="GO" id="GO:0003676">
    <property type="term" value="F:nucleic acid binding"/>
    <property type="evidence" value="ECO:0007669"/>
    <property type="project" value="InterPro"/>
</dbReference>
<keyword evidence="1" id="KW-0862">Zinc</keyword>
<dbReference type="SUPFAM" id="SSF56219">
    <property type="entry name" value="DNase I-like"/>
    <property type="match status" value="1"/>
</dbReference>
<keyword evidence="6" id="KW-1185">Reference proteome</keyword>